<accession>A0A2M9HHC7</accession>
<dbReference type="SUPFAM" id="SSF88659">
    <property type="entry name" value="Sigma3 and sigma4 domains of RNA polymerase sigma factors"/>
    <property type="match status" value="1"/>
</dbReference>
<evidence type="ECO:0000313" key="7">
    <source>
        <dbReference type="EMBL" id="PJM76228.1"/>
    </source>
</evidence>
<dbReference type="GO" id="GO:0006352">
    <property type="term" value="P:DNA-templated transcription initiation"/>
    <property type="evidence" value="ECO:0007669"/>
    <property type="project" value="InterPro"/>
</dbReference>
<dbReference type="Gene3D" id="1.10.1740.10">
    <property type="match status" value="1"/>
</dbReference>
<dbReference type="InterPro" id="IPR039425">
    <property type="entry name" value="RNA_pol_sigma-70-like"/>
</dbReference>
<dbReference type="GO" id="GO:0003677">
    <property type="term" value="F:DNA binding"/>
    <property type="evidence" value="ECO:0007669"/>
    <property type="project" value="UniProtKB-KW"/>
</dbReference>
<evidence type="ECO:0000259" key="6">
    <source>
        <dbReference type="Pfam" id="PF04542"/>
    </source>
</evidence>
<dbReference type="RefSeq" id="WP_100512095.1">
    <property type="nucleotide sequence ID" value="NZ_PEBK01000001.1"/>
</dbReference>
<dbReference type="InterPro" id="IPR013325">
    <property type="entry name" value="RNA_pol_sigma_r2"/>
</dbReference>
<evidence type="ECO:0000256" key="4">
    <source>
        <dbReference type="ARBA" id="ARBA00023125"/>
    </source>
</evidence>
<protein>
    <submittedName>
        <fullName evidence="7">RNA polymerase subunit sigma-24</fullName>
    </submittedName>
</protein>
<evidence type="ECO:0000256" key="5">
    <source>
        <dbReference type="ARBA" id="ARBA00023163"/>
    </source>
</evidence>
<evidence type="ECO:0000313" key="8">
    <source>
        <dbReference type="Proteomes" id="UP000231451"/>
    </source>
</evidence>
<reference evidence="7 8" key="1">
    <citation type="submission" date="2017-10" db="EMBL/GenBank/DDBJ databases">
        <title>Draft genome sequences of strains TRE 1, TRE 9, TRE H and TRI 7, isolated from tamarins, belonging to four potential novel Bifidobacterium species.</title>
        <authorList>
            <person name="Mattarelli P."/>
            <person name="Modesto M."/>
            <person name="Puglisi E."/>
            <person name="Morelli L."/>
            <person name="Spezio C."/>
            <person name="Bonetti A."/>
            <person name="Sandri C."/>
        </authorList>
    </citation>
    <scope>NUCLEOTIDE SEQUENCE [LARGE SCALE GENOMIC DNA]</scope>
    <source>
        <strain evidence="8">TRI7</strain>
    </source>
</reference>
<dbReference type="InterPro" id="IPR007627">
    <property type="entry name" value="RNA_pol_sigma70_r2"/>
</dbReference>
<dbReference type="SUPFAM" id="SSF88946">
    <property type="entry name" value="Sigma2 domain of RNA polymerase sigma factors"/>
    <property type="match status" value="1"/>
</dbReference>
<feature type="domain" description="RNA polymerase sigma-70 region 2" evidence="6">
    <location>
        <begin position="30"/>
        <end position="96"/>
    </location>
</feature>
<proteinExistence type="inferred from homology"/>
<sequence length="191" mass="21904">MGDEPLSAHGTRRLIDAVVRRRSRRAADRLVRAYYDALLRFVSRQVRDADEADAIVQESFIAALRSLSSYDPDKGAFATWLYRIATYKVIDWRRARPAQALSVDDVGVSPSEPRFGQNVPSQAADADLLERIGASIANEDERTQVIWRLRIYERMSFPEISAVMDMPEPAVKARHYRLLSRIRKEFGDEYE</sequence>
<comment type="caution">
    <text evidence="7">The sequence shown here is derived from an EMBL/GenBank/DDBJ whole genome shotgun (WGS) entry which is preliminary data.</text>
</comment>
<dbReference type="GO" id="GO:0016987">
    <property type="term" value="F:sigma factor activity"/>
    <property type="evidence" value="ECO:0007669"/>
    <property type="project" value="UniProtKB-KW"/>
</dbReference>
<evidence type="ECO:0000256" key="2">
    <source>
        <dbReference type="ARBA" id="ARBA00023015"/>
    </source>
</evidence>
<dbReference type="InterPro" id="IPR036388">
    <property type="entry name" value="WH-like_DNA-bd_sf"/>
</dbReference>
<dbReference type="InterPro" id="IPR014284">
    <property type="entry name" value="RNA_pol_sigma-70_dom"/>
</dbReference>
<keyword evidence="4" id="KW-0238">DNA-binding</keyword>
<dbReference type="EMBL" id="PEBK01000001">
    <property type="protein sequence ID" value="PJM76228.1"/>
    <property type="molecule type" value="Genomic_DNA"/>
</dbReference>
<keyword evidence="8" id="KW-1185">Reference proteome</keyword>
<comment type="similarity">
    <text evidence="1">Belongs to the sigma-70 factor family. ECF subfamily.</text>
</comment>
<keyword evidence="5" id="KW-0804">Transcription</keyword>
<evidence type="ECO:0000256" key="1">
    <source>
        <dbReference type="ARBA" id="ARBA00010641"/>
    </source>
</evidence>
<dbReference type="Gene3D" id="1.10.10.10">
    <property type="entry name" value="Winged helix-like DNA-binding domain superfamily/Winged helix DNA-binding domain"/>
    <property type="match status" value="1"/>
</dbReference>
<dbReference type="Proteomes" id="UP000231451">
    <property type="component" value="Unassembled WGS sequence"/>
</dbReference>
<dbReference type="OrthoDB" id="9811152at2"/>
<dbReference type="AlphaFoldDB" id="A0A2M9HHC7"/>
<keyword evidence="2" id="KW-0805">Transcription regulation</keyword>
<organism evidence="7 8">
    <name type="scientific">Bifidobacterium simiarum</name>
    <dbReference type="NCBI Taxonomy" id="2045441"/>
    <lineage>
        <taxon>Bacteria</taxon>
        <taxon>Bacillati</taxon>
        <taxon>Actinomycetota</taxon>
        <taxon>Actinomycetes</taxon>
        <taxon>Bifidobacteriales</taxon>
        <taxon>Bifidobacteriaceae</taxon>
        <taxon>Bifidobacterium</taxon>
    </lineage>
</organism>
<dbReference type="InterPro" id="IPR013324">
    <property type="entry name" value="RNA_pol_sigma_r3/r4-like"/>
</dbReference>
<name>A0A2M9HHC7_9BIFI</name>
<dbReference type="PANTHER" id="PTHR43133">
    <property type="entry name" value="RNA POLYMERASE ECF-TYPE SIGMA FACTO"/>
    <property type="match status" value="1"/>
</dbReference>
<dbReference type="PANTHER" id="PTHR43133:SF8">
    <property type="entry name" value="RNA POLYMERASE SIGMA FACTOR HI_1459-RELATED"/>
    <property type="match status" value="1"/>
</dbReference>
<gene>
    <name evidence="7" type="ORF">CSQ87_01570</name>
</gene>
<dbReference type="NCBIfam" id="TIGR02937">
    <property type="entry name" value="sigma70-ECF"/>
    <property type="match status" value="1"/>
</dbReference>
<keyword evidence="3" id="KW-0731">Sigma factor</keyword>
<dbReference type="Pfam" id="PF04542">
    <property type="entry name" value="Sigma70_r2"/>
    <property type="match status" value="1"/>
</dbReference>
<evidence type="ECO:0000256" key="3">
    <source>
        <dbReference type="ARBA" id="ARBA00023082"/>
    </source>
</evidence>